<dbReference type="Gene3D" id="2.40.50.100">
    <property type="match status" value="1"/>
</dbReference>
<dbReference type="Gene3D" id="1.10.287.470">
    <property type="entry name" value="Helix hairpin bin"/>
    <property type="match status" value="1"/>
</dbReference>
<dbReference type="SUPFAM" id="SSF111369">
    <property type="entry name" value="HlyD-like secretion proteins"/>
    <property type="match status" value="1"/>
</dbReference>
<dbReference type="GO" id="GO:0015562">
    <property type="term" value="F:efflux transmembrane transporter activity"/>
    <property type="evidence" value="ECO:0007669"/>
    <property type="project" value="TreeGrafter"/>
</dbReference>
<evidence type="ECO:0000313" key="2">
    <source>
        <dbReference type="EMBL" id="TXE83493.1"/>
    </source>
</evidence>
<dbReference type="Proteomes" id="UP000321310">
    <property type="component" value="Unassembled WGS sequence"/>
</dbReference>
<dbReference type="RefSeq" id="WP_147575161.1">
    <property type="nucleotide sequence ID" value="NZ_VOWB01000027.1"/>
</dbReference>
<gene>
    <name evidence="2" type="ORF">FPD46_02315</name>
</gene>
<sequence>MKLVFLILFSLLTLKAEEIYASFDVLAQNQSKLSLQSAGIVKAIYVNVNDKVKKDQVLLKLEDSSEQIALKLAQNEYKLATLALEHAKSSLEKFKKVQEVIDKQSYENVLFEFQKAQSLQQKAFLNIQHYKDLIDKKTLKAPYDGIISNKYIDIGDGARGISHVLFDFFSYPKVKLLLSFDEKFKDKVKINDVFIYKIDSNKKEYQGKITLIYPSIDIKTRKIYAEVEALNFTPGAFGEGKIITKD</sequence>
<accession>A0A5C7DQS5</accession>
<dbReference type="PANTHER" id="PTHR30469">
    <property type="entry name" value="MULTIDRUG RESISTANCE PROTEIN MDTA"/>
    <property type="match status" value="1"/>
</dbReference>
<dbReference type="GO" id="GO:1990281">
    <property type="term" value="C:efflux pump complex"/>
    <property type="evidence" value="ECO:0007669"/>
    <property type="project" value="TreeGrafter"/>
</dbReference>
<dbReference type="NCBIfam" id="TIGR01730">
    <property type="entry name" value="RND_mfp"/>
    <property type="match status" value="1"/>
</dbReference>
<evidence type="ECO:0000256" key="1">
    <source>
        <dbReference type="ARBA" id="ARBA00009477"/>
    </source>
</evidence>
<comment type="similarity">
    <text evidence="1">Belongs to the membrane fusion protein (MFP) (TC 8.A.1) family.</text>
</comment>
<dbReference type="Gene3D" id="2.40.30.170">
    <property type="match status" value="1"/>
</dbReference>
<comment type="caution">
    <text evidence="2">The sequence shown here is derived from an EMBL/GenBank/DDBJ whole genome shotgun (WGS) entry which is preliminary data.</text>
</comment>
<reference evidence="2 3" key="1">
    <citation type="submission" date="2019-07" db="EMBL/GenBank/DDBJ databases">
        <title>Rapid identification of Enteric Bacteria from Whole Genome Sequences (WGS) using Average Nucleotide Identity (ANI).</title>
        <authorList>
            <person name="Lane C."/>
        </authorList>
    </citation>
    <scope>NUCLEOTIDE SEQUENCE [LARGE SCALE GENOMIC DNA]</scope>
    <source>
        <strain evidence="2 3">2016D-0250</strain>
    </source>
</reference>
<proteinExistence type="inferred from homology"/>
<name>A0A5C7DQS5_9BACT</name>
<organism evidence="2 3">
    <name type="scientific">Campylobacter peloridis</name>
    <dbReference type="NCBI Taxonomy" id="488546"/>
    <lineage>
        <taxon>Bacteria</taxon>
        <taxon>Pseudomonadati</taxon>
        <taxon>Campylobacterota</taxon>
        <taxon>Epsilonproteobacteria</taxon>
        <taxon>Campylobacterales</taxon>
        <taxon>Campylobacteraceae</taxon>
        <taxon>Campylobacter</taxon>
    </lineage>
</organism>
<dbReference type="AlphaFoldDB" id="A0A5C7DQS5"/>
<dbReference type="EMBL" id="VOWB01000027">
    <property type="protein sequence ID" value="TXE83493.1"/>
    <property type="molecule type" value="Genomic_DNA"/>
</dbReference>
<protein>
    <submittedName>
        <fullName evidence="2">Efflux RND transporter periplasmic adaptor subunit</fullName>
    </submittedName>
</protein>
<dbReference type="InterPro" id="IPR006143">
    <property type="entry name" value="RND_pump_MFP"/>
</dbReference>
<evidence type="ECO:0000313" key="3">
    <source>
        <dbReference type="Proteomes" id="UP000321310"/>
    </source>
</evidence>